<gene>
    <name evidence="2" type="ORF">GCM10009769_30580</name>
    <name evidence="3" type="ORF">JOE58_001907</name>
</gene>
<dbReference type="Proteomes" id="UP000648535">
    <property type="component" value="Unassembled WGS sequence"/>
</dbReference>
<dbReference type="Proteomes" id="UP000746584">
    <property type="component" value="Unassembled WGS sequence"/>
</dbReference>
<reference evidence="2" key="1">
    <citation type="journal article" date="2014" name="Int. J. Syst. Evol. Microbiol.">
        <title>Complete genome sequence of Corynebacterium casei LMG S-19264T (=DSM 44701T), isolated from a smear-ripened cheese.</title>
        <authorList>
            <consortium name="US DOE Joint Genome Institute (JGI-PGF)"/>
            <person name="Walter F."/>
            <person name="Albersmeier A."/>
            <person name="Kalinowski J."/>
            <person name="Ruckert C."/>
        </authorList>
    </citation>
    <scope>NUCLEOTIDE SEQUENCE</scope>
    <source>
        <strain evidence="2">JCM 1480</strain>
    </source>
</reference>
<dbReference type="EMBL" id="BMOI01000016">
    <property type="protein sequence ID" value="GGL10384.1"/>
    <property type="molecule type" value="Genomic_DNA"/>
</dbReference>
<evidence type="ECO:0000313" key="4">
    <source>
        <dbReference type="Proteomes" id="UP000648535"/>
    </source>
</evidence>
<dbReference type="RefSeq" id="WP_148286133.1">
    <property type="nucleotide sequence ID" value="NZ_BMOI01000016.1"/>
</dbReference>
<proteinExistence type="predicted"/>
<evidence type="ECO:0000313" key="2">
    <source>
        <dbReference type="EMBL" id="GGL10384.1"/>
    </source>
</evidence>
<keyword evidence="5" id="KW-1185">Reference proteome</keyword>
<dbReference type="AlphaFoldDB" id="A0A8H9GC87"/>
<evidence type="ECO:0000256" key="1">
    <source>
        <dbReference type="SAM" id="SignalP"/>
    </source>
</evidence>
<evidence type="ECO:0000313" key="3">
    <source>
        <dbReference type="EMBL" id="MBM7802656.1"/>
    </source>
</evidence>
<accession>A0A8H9GC87</accession>
<evidence type="ECO:0000313" key="5">
    <source>
        <dbReference type="Proteomes" id="UP000746584"/>
    </source>
</evidence>
<feature type="signal peptide" evidence="1">
    <location>
        <begin position="1"/>
        <end position="28"/>
    </location>
</feature>
<keyword evidence="1" id="KW-0732">Signal</keyword>
<feature type="chain" id="PRO_5034271833" evidence="1">
    <location>
        <begin position="29"/>
        <end position="74"/>
    </location>
</feature>
<name>A0A8H9GC87_9MICO</name>
<reference evidence="3 5" key="3">
    <citation type="submission" date="2021-01" db="EMBL/GenBank/DDBJ databases">
        <title>Sequencing the genomes of 1000 actinobacteria strains.</title>
        <authorList>
            <person name="Klenk H.-P."/>
        </authorList>
    </citation>
    <scope>NUCLEOTIDE SEQUENCE [LARGE SCALE GENOMIC DNA]</scope>
    <source>
        <strain evidence="3 5">DSM 20542</strain>
    </source>
</reference>
<reference evidence="2" key="2">
    <citation type="submission" date="2020-09" db="EMBL/GenBank/DDBJ databases">
        <authorList>
            <person name="Sun Q."/>
            <person name="Ohkuma M."/>
        </authorList>
    </citation>
    <scope>NUCLEOTIDE SEQUENCE</scope>
    <source>
        <strain evidence="2">JCM 1480</strain>
    </source>
</reference>
<dbReference type="EMBL" id="JAFBCG010000001">
    <property type="protein sequence ID" value="MBM7802656.1"/>
    <property type="molecule type" value="Genomic_DNA"/>
</dbReference>
<comment type="caution">
    <text evidence="2">The sequence shown here is derived from an EMBL/GenBank/DDBJ whole genome shotgun (WGS) entry which is preliminary data.</text>
</comment>
<protein>
    <submittedName>
        <fullName evidence="2">Uncharacterized protein</fullName>
    </submittedName>
</protein>
<sequence length="74" mass="7696">MKKKIAAVLAGLALIAGGVMVGASPASAKECAYEKGAECTGWYPNVNTCKGIAYRGTFQQMRACEAWAGWGSHG</sequence>
<organism evidence="2 4">
    <name type="scientific">Curtobacterium luteum</name>
    <dbReference type="NCBI Taxonomy" id="33881"/>
    <lineage>
        <taxon>Bacteria</taxon>
        <taxon>Bacillati</taxon>
        <taxon>Actinomycetota</taxon>
        <taxon>Actinomycetes</taxon>
        <taxon>Micrococcales</taxon>
        <taxon>Microbacteriaceae</taxon>
        <taxon>Curtobacterium</taxon>
    </lineage>
</organism>